<evidence type="ECO:0000313" key="6">
    <source>
        <dbReference type="EMBL" id="GGB12813.1"/>
    </source>
</evidence>
<protein>
    <recommendedName>
        <fullName evidence="1">Tetracycline resistance protein TetQ</fullName>
    </recommendedName>
</protein>
<dbReference type="InterPro" id="IPR005517">
    <property type="entry name" value="Transl_elong_EFG/EF2_IV"/>
</dbReference>
<dbReference type="Pfam" id="PF00679">
    <property type="entry name" value="EFG_C"/>
    <property type="match status" value="1"/>
</dbReference>
<dbReference type="Pfam" id="PF14492">
    <property type="entry name" value="EFG_III"/>
    <property type="match status" value="1"/>
</dbReference>
<dbReference type="InterPro" id="IPR027417">
    <property type="entry name" value="P-loop_NTPase"/>
</dbReference>
<evidence type="ECO:0000259" key="5">
    <source>
        <dbReference type="PROSITE" id="PS51722"/>
    </source>
</evidence>
<feature type="domain" description="Tr-type G" evidence="5">
    <location>
        <begin position="7"/>
        <end position="280"/>
    </location>
</feature>
<dbReference type="InterPro" id="IPR041095">
    <property type="entry name" value="EFG_II"/>
</dbReference>
<keyword evidence="7" id="KW-1185">Reference proteome</keyword>
<evidence type="ECO:0000256" key="2">
    <source>
        <dbReference type="ARBA" id="ARBA00022741"/>
    </source>
</evidence>
<dbReference type="Pfam" id="PF22042">
    <property type="entry name" value="EF-G_D2"/>
    <property type="match status" value="1"/>
</dbReference>
<dbReference type="Gene3D" id="3.40.50.300">
    <property type="entry name" value="P-loop containing nucleotide triphosphate hydrolases"/>
    <property type="match status" value="1"/>
</dbReference>
<dbReference type="RefSeq" id="WP_188935111.1">
    <property type="nucleotide sequence ID" value="NZ_BMJC01000004.1"/>
</dbReference>
<dbReference type="Proteomes" id="UP000607559">
    <property type="component" value="Unassembled WGS sequence"/>
</dbReference>
<dbReference type="CDD" id="cd04170">
    <property type="entry name" value="EF-G_bact"/>
    <property type="match status" value="1"/>
</dbReference>
<dbReference type="InterPro" id="IPR014721">
    <property type="entry name" value="Ribsml_uS5_D2-typ_fold_subgr"/>
</dbReference>
<dbReference type="SUPFAM" id="SSF54980">
    <property type="entry name" value="EF-G C-terminal domain-like"/>
    <property type="match status" value="2"/>
</dbReference>
<dbReference type="Gene3D" id="2.40.30.10">
    <property type="entry name" value="Translation factors"/>
    <property type="match status" value="1"/>
</dbReference>
<organism evidence="6 7">
    <name type="scientific">Puia dinghuensis</name>
    <dbReference type="NCBI Taxonomy" id="1792502"/>
    <lineage>
        <taxon>Bacteria</taxon>
        <taxon>Pseudomonadati</taxon>
        <taxon>Bacteroidota</taxon>
        <taxon>Chitinophagia</taxon>
        <taxon>Chitinophagales</taxon>
        <taxon>Chitinophagaceae</taxon>
        <taxon>Puia</taxon>
    </lineage>
</organism>
<dbReference type="Gene3D" id="3.30.230.10">
    <property type="match status" value="1"/>
</dbReference>
<reference evidence="6" key="2">
    <citation type="submission" date="2020-09" db="EMBL/GenBank/DDBJ databases">
        <authorList>
            <person name="Sun Q."/>
            <person name="Zhou Y."/>
        </authorList>
    </citation>
    <scope>NUCLEOTIDE SEQUENCE</scope>
    <source>
        <strain evidence="6">CGMCC 1.15448</strain>
    </source>
</reference>
<dbReference type="SMART" id="SM00838">
    <property type="entry name" value="EFG_C"/>
    <property type="match status" value="1"/>
</dbReference>
<dbReference type="GO" id="GO:0032790">
    <property type="term" value="P:ribosome disassembly"/>
    <property type="evidence" value="ECO:0007669"/>
    <property type="project" value="TreeGrafter"/>
</dbReference>
<comment type="function">
    <text evidence="4">Catalyzes the GTP-dependent ribosomal translocation step during translation elongation. During this step, the ribosome changes from the pre-translocational (PRE) to the post-translocational (POST) state as the newly formed A-site-bound peptidyl-tRNA and P-site-bound deacylated tRNA move to the P and E sites, respectively. Catalyzes the coordinated movement of the two tRNA molecules, the mRNA and conformational changes in the ribosome.</text>
</comment>
<dbReference type="InterPro" id="IPR000795">
    <property type="entry name" value="T_Tr_GTP-bd_dom"/>
</dbReference>
<dbReference type="SUPFAM" id="SSF54211">
    <property type="entry name" value="Ribosomal protein S5 domain 2-like"/>
    <property type="match status" value="1"/>
</dbReference>
<gene>
    <name evidence="6" type="ORF">GCM10011511_40580</name>
</gene>
<dbReference type="PANTHER" id="PTHR43261:SF6">
    <property type="entry name" value="ELONGATION FACTOR G-LIKE PROTEIN"/>
    <property type="match status" value="1"/>
</dbReference>
<dbReference type="Pfam" id="PF00009">
    <property type="entry name" value="GTP_EFTU"/>
    <property type="match status" value="1"/>
</dbReference>
<dbReference type="PROSITE" id="PS51722">
    <property type="entry name" value="G_TR_2"/>
    <property type="match status" value="1"/>
</dbReference>
<dbReference type="InterPro" id="IPR009000">
    <property type="entry name" value="Transl_B-barrel_sf"/>
</dbReference>
<dbReference type="Gene3D" id="3.30.70.870">
    <property type="entry name" value="Elongation Factor G (Translational Gtpase), domain 3"/>
    <property type="match status" value="1"/>
</dbReference>
<comment type="caution">
    <text evidence="6">The sequence shown here is derived from an EMBL/GenBank/DDBJ whole genome shotgun (WGS) entry which is preliminary data.</text>
</comment>
<dbReference type="PRINTS" id="PR00315">
    <property type="entry name" value="ELONGATNFCT"/>
</dbReference>
<dbReference type="InterPro" id="IPR000640">
    <property type="entry name" value="EFG_V-like"/>
</dbReference>
<dbReference type="SUPFAM" id="SSF52540">
    <property type="entry name" value="P-loop containing nucleoside triphosphate hydrolases"/>
    <property type="match status" value="1"/>
</dbReference>
<proteinExistence type="predicted"/>
<dbReference type="GO" id="GO:0003924">
    <property type="term" value="F:GTPase activity"/>
    <property type="evidence" value="ECO:0007669"/>
    <property type="project" value="InterPro"/>
</dbReference>
<evidence type="ECO:0000256" key="1">
    <source>
        <dbReference type="ARBA" id="ARBA00013902"/>
    </source>
</evidence>
<accession>A0A8J2UGA2</accession>
<dbReference type="PANTHER" id="PTHR43261">
    <property type="entry name" value="TRANSLATION ELONGATION FACTOR G-RELATED"/>
    <property type="match status" value="1"/>
</dbReference>
<dbReference type="GO" id="GO:0005525">
    <property type="term" value="F:GTP binding"/>
    <property type="evidence" value="ECO:0007669"/>
    <property type="project" value="UniProtKB-KW"/>
</dbReference>
<evidence type="ECO:0000313" key="7">
    <source>
        <dbReference type="Proteomes" id="UP000607559"/>
    </source>
</evidence>
<dbReference type="InterPro" id="IPR020568">
    <property type="entry name" value="Ribosomal_Su5_D2-typ_SF"/>
</dbReference>
<sequence>MTSFDTSHVKNVVLLGHAGSGKTTLSECMLYEAGLTTRRGTIEERNTVSDFYELEQQRGNSIFSKLLYTEWRGYKINILDTPGYDDFAGDVLSALRVADTGILLLNANFGVEVGADLIWEYTERFRTPIILAVNKLDQDKADFDNTVAEAREHFGNNVVVVQYPLNQGLGFNAIIDVLRMVMYRFPTEGGRPEKLPIPDTEREKADRLHKELIEAIAGNDETLMEKYFDKGELDEEEMRFGLKKAMINHDLFPLFCVSAKKNMGSGRIMSFIDTVCPSAAEMPMQQTLSGAPLPCDPEGPPCIFVYKTLSEAHIGDMSFFKVYSGTIRSGMELVNESTGVIEKLNQLFVVEGGKRIPVNELSAGDIGATIKLKHTHVNNTLHAQGANFELTPIEFPSPLMSIAIESALKGEEEKLAGAIHQVREEDPTVLLETSQELKQTIIHCQGELHLSVIKWKLEHFSKNLRASFSKPRIPYRETIRKPVQSSYRHKKQSGGAGQFAEVFMQVEPWFEGMPDPKGFSVRGREEMKLDWGGKLVFLNCVVGGAIDLRFLPSILKGVMEKMAEGPLTGSHVRDVRVVVYDGKMHPVDSNDISFKIAGMMAFKQAFQEADPQILEPIYSVTVSCQDDQTGSIISDLQTRRAILEGMSTEGHFNKITARVPLAEMHDYYSSLRSMTQGRAKFRMKFHEYAAVPAEIQRRLIDEYHKVSAHQEV</sequence>
<dbReference type="NCBIfam" id="TIGR00231">
    <property type="entry name" value="small_GTP"/>
    <property type="match status" value="1"/>
</dbReference>
<keyword evidence="3" id="KW-0342">GTP-binding</keyword>
<dbReference type="InterPro" id="IPR005225">
    <property type="entry name" value="Small_GTP-bd"/>
</dbReference>
<keyword evidence="6" id="KW-0251">Elongation factor</keyword>
<dbReference type="InterPro" id="IPR035647">
    <property type="entry name" value="EFG_III/V"/>
</dbReference>
<dbReference type="EMBL" id="BMJC01000004">
    <property type="protein sequence ID" value="GGB12813.1"/>
    <property type="molecule type" value="Genomic_DNA"/>
</dbReference>
<dbReference type="FunFam" id="3.30.70.240:FF:000001">
    <property type="entry name" value="Elongation factor G"/>
    <property type="match status" value="1"/>
</dbReference>
<dbReference type="SUPFAM" id="SSF50447">
    <property type="entry name" value="Translation proteins"/>
    <property type="match status" value="1"/>
</dbReference>
<evidence type="ECO:0000256" key="4">
    <source>
        <dbReference type="ARBA" id="ARBA00024731"/>
    </source>
</evidence>
<dbReference type="Pfam" id="PF03764">
    <property type="entry name" value="EFG_IV"/>
    <property type="match status" value="2"/>
</dbReference>
<dbReference type="CDD" id="cd03713">
    <property type="entry name" value="EFG_mtEFG_C"/>
    <property type="match status" value="1"/>
</dbReference>
<evidence type="ECO:0000256" key="3">
    <source>
        <dbReference type="ARBA" id="ARBA00023134"/>
    </source>
</evidence>
<dbReference type="NCBIfam" id="NF009381">
    <property type="entry name" value="PRK12740.1-5"/>
    <property type="match status" value="1"/>
</dbReference>
<dbReference type="Gene3D" id="3.30.70.240">
    <property type="match status" value="1"/>
</dbReference>
<dbReference type="GO" id="GO:0003746">
    <property type="term" value="F:translation elongation factor activity"/>
    <property type="evidence" value="ECO:0007669"/>
    <property type="project" value="UniProtKB-KW"/>
</dbReference>
<reference evidence="6" key="1">
    <citation type="journal article" date="2014" name="Int. J. Syst. Evol. Microbiol.">
        <title>Complete genome sequence of Corynebacterium casei LMG S-19264T (=DSM 44701T), isolated from a smear-ripened cheese.</title>
        <authorList>
            <consortium name="US DOE Joint Genome Institute (JGI-PGF)"/>
            <person name="Walter F."/>
            <person name="Albersmeier A."/>
            <person name="Kalinowski J."/>
            <person name="Ruckert C."/>
        </authorList>
    </citation>
    <scope>NUCLEOTIDE SEQUENCE</scope>
    <source>
        <strain evidence="6">CGMCC 1.15448</strain>
    </source>
</reference>
<name>A0A8J2UGA2_9BACT</name>
<dbReference type="InterPro" id="IPR035649">
    <property type="entry name" value="EFG_V"/>
</dbReference>
<dbReference type="SMART" id="SM00889">
    <property type="entry name" value="EFG_IV"/>
    <property type="match status" value="1"/>
</dbReference>
<keyword evidence="6" id="KW-0648">Protein biosynthesis</keyword>
<keyword evidence="2" id="KW-0547">Nucleotide-binding</keyword>
<dbReference type="AlphaFoldDB" id="A0A8J2UGA2"/>
<dbReference type="InterPro" id="IPR053905">
    <property type="entry name" value="EF-G-like_DII"/>
</dbReference>